<gene>
    <name evidence="2" type="ORF">G7Z17_g5485</name>
</gene>
<dbReference type="EMBL" id="JAANBB010000091">
    <property type="protein sequence ID" value="KAF7550792.1"/>
    <property type="molecule type" value="Genomic_DNA"/>
</dbReference>
<dbReference type="AlphaFoldDB" id="A0A9P5HE37"/>
<proteinExistence type="predicted"/>
<feature type="region of interest" description="Disordered" evidence="1">
    <location>
        <begin position="1"/>
        <end position="31"/>
    </location>
</feature>
<comment type="caution">
    <text evidence="2">The sequence shown here is derived from an EMBL/GenBank/DDBJ whole genome shotgun (WGS) entry which is preliminary data.</text>
</comment>
<evidence type="ECO:0000313" key="3">
    <source>
        <dbReference type="Proteomes" id="UP000722485"/>
    </source>
</evidence>
<dbReference type="Proteomes" id="UP000722485">
    <property type="component" value="Unassembled WGS sequence"/>
</dbReference>
<evidence type="ECO:0000313" key="2">
    <source>
        <dbReference type="EMBL" id="KAF7550792.1"/>
    </source>
</evidence>
<accession>A0A9P5HE37</accession>
<name>A0A9P5HE37_9HYPO</name>
<sequence length="157" mass="17635">MSAHETSTSRTRTPPDSPDSKTTSPWGVHTAFPSSSLAQAIDTSSQKSETLRSLRLIECPKEWEYDSDDDPEKANLARASFMSRMKKAEAVYEEAGIFNRLIVVKNKAGQDVLRSFLVPSPFGDNDVDANMRFIHVQKSTQFKCIDLERLAEYEADD</sequence>
<protein>
    <submittedName>
        <fullName evidence="2">Uncharacterized protein</fullName>
    </submittedName>
</protein>
<keyword evidence="3" id="KW-1185">Reference proteome</keyword>
<reference evidence="2" key="1">
    <citation type="submission" date="2020-03" db="EMBL/GenBank/DDBJ databases">
        <title>Draft Genome Sequence of Cylindrodendrum hubeiense.</title>
        <authorList>
            <person name="Buettner E."/>
            <person name="Kellner H."/>
        </authorList>
    </citation>
    <scope>NUCLEOTIDE SEQUENCE</scope>
    <source>
        <strain evidence="2">IHI 201604</strain>
    </source>
</reference>
<evidence type="ECO:0000256" key="1">
    <source>
        <dbReference type="SAM" id="MobiDB-lite"/>
    </source>
</evidence>
<organism evidence="2 3">
    <name type="scientific">Cylindrodendrum hubeiense</name>
    <dbReference type="NCBI Taxonomy" id="595255"/>
    <lineage>
        <taxon>Eukaryota</taxon>
        <taxon>Fungi</taxon>
        <taxon>Dikarya</taxon>
        <taxon>Ascomycota</taxon>
        <taxon>Pezizomycotina</taxon>
        <taxon>Sordariomycetes</taxon>
        <taxon>Hypocreomycetidae</taxon>
        <taxon>Hypocreales</taxon>
        <taxon>Nectriaceae</taxon>
        <taxon>Cylindrodendrum</taxon>
    </lineage>
</organism>
<feature type="compositionally biased region" description="Low complexity" evidence="1">
    <location>
        <begin position="1"/>
        <end position="25"/>
    </location>
</feature>